<keyword evidence="1" id="KW-0175">Coiled coil</keyword>
<dbReference type="Proteomes" id="UP001596957">
    <property type="component" value="Unassembled WGS sequence"/>
</dbReference>
<dbReference type="EMBL" id="JBHTEC010000001">
    <property type="protein sequence ID" value="MFD0280077.1"/>
    <property type="molecule type" value="Genomic_DNA"/>
</dbReference>
<reference evidence="3" key="1">
    <citation type="journal article" date="2019" name="Int. J. Syst. Evol. Microbiol.">
        <title>The Global Catalogue of Microorganisms (GCM) 10K type strain sequencing project: providing services to taxonomists for standard genome sequencing and annotation.</title>
        <authorList>
            <consortium name="The Broad Institute Genomics Platform"/>
            <consortium name="The Broad Institute Genome Sequencing Center for Infectious Disease"/>
            <person name="Wu L."/>
            <person name="Ma J."/>
        </authorList>
    </citation>
    <scope>NUCLEOTIDE SEQUENCE [LARGE SCALE GENOMIC DNA]</scope>
    <source>
        <strain evidence="3">CGMCC 4.7198</strain>
    </source>
</reference>
<name>A0ABW2V8V5_9ACTN</name>
<accession>A0ABW2V8V5</accession>
<comment type="caution">
    <text evidence="2">The sequence shown here is derived from an EMBL/GenBank/DDBJ whole genome shotgun (WGS) entry which is preliminary data.</text>
</comment>
<sequence>MRLTAITRSVATSKKLIDSWASLMALMGNTTLKRQLNLVTQEHRSLQERLQGARSNLRFTEKRVANLEVELSN</sequence>
<evidence type="ECO:0000256" key="1">
    <source>
        <dbReference type="SAM" id="Coils"/>
    </source>
</evidence>
<organism evidence="2 3">
    <name type="scientific">Streptomyces lutosisoli</name>
    <dbReference type="NCBI Taxonomy" id="2665721"/>
    <lineage>
        <taxon>Bacteria</taxon>
        <taxon>Bacillati</taxon>
        <taxon>Actinomycetota</taxon>
        <taxon>Actinomycetes</taxon>
        <taxon>Kitasatosporales</taxon>
        <taxon>Streptomycetaceae</taxon>
        <taxon>Streptomyces</taxon>
    </lineage>
</organism>
<evidence type="ECO:0000313" key="2">
    <source>
        <dbReference type="EMBL" id="MFD0280077.1"/>
    </source>
</evidence>
<keyword evidence="3" id="KW-1185">Reference proteome</keyword>
<evidence type="ECO:0000313" key="3">
    <source>
        <dbReference type="Proteomes" id="UP001596957"/>
    </source>
</evidence>
<proteinExistence type="predicted"/>
<gene>
    <name evidence="2" type="ORF">ACFQZP_00040</name>
</gene>
<dbReference type="RefSeq" id="WP_381261726.1">
    <property type="nucleotide sequence ID" value="NZ_JBHTBI010000054.1"/>
</dbReference>
<feature type="coiled-coil region" evidence="1">
    <location>
        <begin position="29"/>
        <end position="70"/>
    </location>
</feature>
<protein>
    <submittedName>
        <fullName evidence="2">Uncharacterized protein</fullName>
    </submittedName>
</protein>